<dbReference type="NCBIfam" id="TIGR02305">
    <property type="entry name" value="HpaG-N-term"/>
    <property type="match status" value="1"/>
</dbReference>
<dbReference type="Gene3D" id="3.90.850.10">
    <property type="entry name" value="Fumarylacetoacetase-like, C-terminal domain"/>
    <property type="match status" value="1"/>
</dbReference>
<protein>
    <recommendedName>
        <fullName evidence="3">Fumarylacetoacetase-like C-terminal domain-containing protein</fullName>
    </recommendedName>
</protein>
<dbReference type="EMBL" id="CP000308">
    <property type="protein sequence ID" value="ABG13100.1"/>
    <property type="molecule type" value="Genomic_DNA"/>
</dbReference>
<evidence type="ECO:0000259" key="3">
    <source>
        <dbReference type="Pfam" id="PF01557"/>
    </source>
</evidence>
<dbReference type="GO" id="GO:0018800">
    <property type="term" value="F:5-oxopent-3-ene-1,2,5-tricarboxylate decarboxylase activity"/>
    <property type="evidence" value="ECO:0007669"/>
    <property type="project" value="InterPro"/>
</dbReference>
<evidence type="ECO:0000256" key="2">
    <source>
        <dbReference type="ARBA" id="ARBA00022723"/>
    </source>
</evidence>
<dbReference type="PANTHER" id="PTHR42796">
    <property type="entry name" value="FUMARYLACETOACETATE HYDROLASE DOMAIN-CONTAINING PROTEIN 2A-RELATED"/>
    <property type="match status" value="1"/>
</dbReference>
<reference evidence="4 5" key="1">
    <citation type="journal article" date="2006" name="J. Bacteriol.">
        <title>Complete genome sequence of Yersinia pestis strains Antiqua and Nepal516: evidence of gene reduction in an emerging pathogen.</title>
        <authorList>
            <person name="Chain P.S."/>
            <person name="Hu P."/>
            <person name="Malfatti S.A."/>
            <person name="Radnedge L."/>
            <person name="Larimer F."/>
            <person name="Vergez L.M."/>
            <person name="Worsham P."/>
            <person name="Chu M.C."/>
            <person name="Andersen G.L."/>
        </authorList>
    </citation>
    <scope>NUCLEOTIDE SEQUENCE [LARGE SCALE GENOMIC DNA]</scope>
    <source>
        <strain evidence="4 5">Antiqua</strain>
    </source>
</reference>
<dbReference type="GO" id="GO:0044281">
    <property type="term" value="P:small molecule metabolic process"/>
    <property type="evidence" value="ECO:0007669"/>
    <property type="project" value="UniProtKB-ARBA"/>
</dbReference>
<feature type="domain" description="Fumarylacetoacetase-like C-terminal" evidence="3">
    <location>
        <begin position="4"/>
        <end position="203"/>
    </location>
</feature>
<sequence>MKGTVFAVALNHQSQIEAWDSTFHQAPYNRPPKTPVWFIKPRNTVIRHGDGIPYPEGFTVMSGATLALVVGQVARHVALKDAAYYIAGFAVANEVSLPESHFYRPAIQAKCRDGFCPLGDLGPFIDTSALEIITLINGQEADRWSSSGLVRSGTQLLSALSEFITLQPGDVLLLGTPLHRVELGLGDQVQIQVAGLPVLENIVIQQGSWP</sequence>
<evidence type="ECO:0000313" key="5">
    <source>
        <dbReference type="Proteomes" id="UP000001971"/>
    </source>
</evidence>
<dbReference type="KEGG" id="ypa:YPA_1133"/>
<organism evidence="4 5">
    <name type="scientific">Yersinia pestis bv. Antiqua (strain Antiqua)</name>
    <dbReference type="NCBI Taxonomy" id="360102"/>
    <lineage>
        <taxon>Bacteria</taxon>
        <taxon>Pseudomonadati</taxon>
        <taxon>Pseudomonadota</taxon>
        <taxon>Gammaproteobacteria</taxon>
        <taxon>Enterobacterales</taxon>
        <taxon>Yersiniaceae</taxon>
        <taxon>Yersinia</taxon>
    </lineage>
</organism>
<keyword evidence="2" id="KW-0479">Metal-binding</keyword>
<dbReference type="AlphaFoldDB" id="A0A0E1P2V9"/>
<accession>A0A0E1P2V9</accession>
<dbReference type="Pfam" id="PF01557">
    <property type="entry name" value="FAA_hydrolase"/>
    <property type="match status" value="1"/>
</dbReference>
<dbReference type="GO" id="GO:0046872">
    <property type="term" value="F:metal ion binding"/>
    <property type="evidence" value="ECO:0007669"/>
    <property type="project" value="UniProtKB-KW"/>
</dbReference>
<evidence type="ECO:0000313" key="4">
    <source>
        <dbReference type="EMBL" id="ABG13100.1"/>
    </source>
</evidence>
<dbReference type="InterPro" id="IPR036663">
    <property type="entry name" value="Fumarylacetoacetase_C_sf"/>
</dbReference>
<dbReference type="SUPFAM" id="SSF56529">
    <property type="entry name" value="FAH"/>
    <property type="match status" value="1"/>
</dbReference>
<dbReference type="InterPro" id="IPR051121">
    <property type="entry name" value="FAH"/>
</dbReference>
<dbReference type="GO" id="GO:0008704">
    <property type="term" value="F:5-carboxymethyl-2-hydroxymuconate delta-isomerase activity"/>
    <property type="evidence" value="ECO:0007669"/>
    <property type="project" value="InterPro"/>
</dbReference>
<dbReference type="InterPro" id="IPR012686">
    <property type="entry name" value="HPA_isomer/decarb_N"/>
</dbReference>
<comment type="similarity">
    <text evidence="1">Belongs to the FAH family.</text>
</comment>
<dbReference type="GeneID" id="57976819"/>
<dbReference type="PANTHER" id="PTHR42796:SF4">
    <property type="entry name" value="FUMARYLACETOACETATE HYDROLASE DOMAIN-CONTAINING PROTEIN 2A"/>
    <property type="match status" value="1"/>
</dbReference>
<gene>
    <name evidence="4" type="ordered locus">YPA_1133</name>
</gene>
<dbReference type="InterPro" id="IPR011234">
    <property type="entry name" value="Fumarylacetoacetase-like_C"/>
</dbReference>
<name>A0A0E1P2V9_YERPA</name>
<dbReference type="HOGENOM" id="CLU_028458_4_1_6"/>
<dbReference type="RefSeq" id="WP_002214880.1">
    <property type="nucleotide sequence ID" value="NC_008150.1"/>
</dbReference>
<evidence type="ECO:0000256" key="1">
    <source>
        <dbReference type="ARBA" id="ARBA00010211"/>
    </source>
</evidence>
<dbReference type="PATRIC" id="fig|360102.15.peg.4212"/>
<proteinExistence type="inferred from homology"/>
<dbReference type="Proteomes" id="UP000001971">
    <property type="component" value="Chromosome"/>
</dbReference>